<evidence type="ECO:0000256" key="2">
    <source>
        <dbReference type="ARBA" id="ARBA00005988"/>
    </source>
</evidence>
<keyword evidence="8" id="KW-0325">Glycoprotein</keyword>
<accession>A0A8C4Q517</accession>
<keyword evidence="5" id="KW-0378">Hydrolase</keyword>
<proteinExistence type="inferred from homology"/>
<protein>
    <submittedName>
        <fullName evidence="11">Carboxypeptidase M</fullName>
    </submittedName>
</protein>
<dbReference type="Gene3D" id="3.40.630.10">
    <property type="entry name" value="Zn peptidases"/>
    <property type="match status" value="1"/>
</dbReference>
<dbReference type="PROSITE" id="PS52035">
    <property type="entry name" value="PEPTIDASE_M14"/>
    <property type="match status" value="1"/>
</dbReference>
<dbReference type="PROSITE" id="PS00132">
    <property type="entry name" value="CARBOXYPEPT_ZN_1"/>
    <property type="match status" value="1"/>
</dbReference>
<dbReference type="SMART" id="SM00631">
    <property type="entry name" value="Zn_pept"/>
    <property type="match status" value="1"/>
</dbReference>
<evidence type="ECO:0000256" key="3">
    <source>
        <dbReference type="ARBA" id="ARBA00022645"/>
    </source>
</evidence>
<dbReference type="Pfam" id="PF00246">
    <property type="entry name" value="Peptidase_M14"/>
    <property type="match status" value="1"/>
</dbReference>
<dbReference type="PANTHER" id="PTHR11532:SF84">
    <property type="entry name" value="CARBOXYPEPTIDASE M"/>
    <property type="match status" value="1"/>
</dbReference>
<dbReference type="GeneTree" id="ENSGT00940000158580"/>
<keyword evidence="3" id="KW-0121">Carboxypeptidase</keyword>
<feature type="domain" description="Peptidase M14" evidence="10">
    <location>
        <begin position="26"/>
        <end position="259"/>
    </location>
</feature>
<dbReference type="InterPro" id="IPR008969">
    <property type="entry name" value="CarboxyPept-like_regulatory"/>
</dbReference>
<organism evidence="11 12">
    <name type="scientific">Eptatretus burgeri</name>
    <name type="common">Inshore hagfish</name>
    <dbReference type="NCBI Taxonomy" id="7764"/>
    <lineage>
        <taxon>Eukaryota</taxon>
        <taxon>Metazoa</taxon>
        <taxon>Chordata</taxon>
        <taxon>Craniata</taxon>
        <taxon>Vertebrata</taxon>
        <taxon>Cyclostomata</taxon>
        <taxon>Myxini</taxon>
        <taxon>Myxiniformes</taxon>
        <taxon>Myxinidae</taxon>
        <taxon>Eptatretinae</taxon>
        <taxon>Eptatretus</taxon>
    </lineage>
</organism>
<comment type="similarity">
    <text evidence="2 9">Belongs to the peptidase M14 family.</text>
</comment>
<dbReference type="SUPFAM" id="SSF53187">
    <property type="entry name" value="Zn-dependent exopeptidases"/>
    <property type="match status" value="1"/>
</dbReference>
<keyword evidence="12" id="KW-1185">Reference proteome</keyword>
<evidence type="ECO:0000256" key="9">
    <source>
        <dbReference type="PROSITE-ProRule" id="PRU01379"/>
    </source>
</evidence>
<dbReference type="GO" id="GO:0008270">
    <property type="term" value="F:zinc ion binding"/>
    <property type="evidence" value="ECO:0007669"/>
    <property type="project" value="InterPro"/>
</dbReference>
<dbReference type="GO" id="GO:0006518">
    <property type="term" value="P:peptide metabolic process"/>
    <property type="evidence" value="ECO:0007669"/>
    <property type="project" value="TreeGrafter"/>
</dbReference>
<keyword evidence="4" id="KW-0479">Metal-binding</keyword>
<name>A0A8C4Q517_EPTBU</name>
<evidence type="ECO:0000256" key="7">
    <source>
        <dbReference type="ARBA" id="ARBA00023049"/>
    </source>
</evidence>
<dbReference type="InterPro" id="IPR057246">
    <property type="entry name" value="CARBOXYPEPT_ZN_1"/>
</dbReference>
<dbReference type="CDD" id="cd11308">
    <property type="entry name" value="Peptidase_M14NE-CP-C_like"/>
    <property type="match status" value="1"/>
</dbReference>
<reference evidence="11" key="2">
    <citation type="submission" date="2025-09" db="UniProtKB">
        <authorList>
            <consortium name="Ensembl"/>
        </authorList>
    </citation>
    <scope>IDENTIFICATION</scope>
</reference>
<evidence type="ECO:0000256" key="4">
    <source>
        <dbReference type="ARBA" id="ARBA00022723"/>
    </source>
</evidence>
<dbReference type="PANTHER" id="PTHR11532">
    <property type="entry name" value="PROTEASE M14 CARBOXYPEPTIDASE"/>
    <property type="match status" value="1"/>
</dbReference>
<keyword evidence="7" id="KW-0645">Protease</keyword>
<evidence type="ECO:0000313" key="12">
    <source>
        <dbReference type="Proteomes" id="UP000694388"/>
    </source>
</evidence>
<evidence type="ECO:0000256" key="1">
    <source>
        <dbReference type="ARBA" id="ARBA00001947"/>
    </source>
</evidence>
<dbReference type="InterPro" id="IPR050753">
    <property type="entry name" value="Peptidase_M14_domain"/>
</dbReference>
<evidence type="ECO:0000313" key="11">
    <source>
        <dbReference type="Ensembl" id="ENSEBUP00000010143.1"/>
    </source>
</evidence>
<dbReference type="GO" id="GO:0004181">
    <property type="term" value="F:metallocarboxypeptidase activity"/>
    <property type="evidence" value="ECO:0007669"/>
    <property type="project" value="InterPro"/>
</dbReference>
<dbReference type="Proteomes" id="UP000694388">
    <property type="component" value="Unplaced"/>
</dbReference>
<evidence type="ECO:0000256" key="5">
    <source>
        <dbReference type="ARBA" id="ARBA00022801"/>
    </source>
</evidence>
<dbReference type="GO" id="GO:0016485">
    <property type="term" value="P:protein processing"/>
    <property type="evidence" value="ECO:0007669"/>
    <property type="project" value="TreeGrafter"/>
</dbReference>
<comment type="cofactor">
    <cofactor evidence="1">
        <name>Zn(2+)</name>
        <dbReference type="ChEBI" id="CHEBI:29105"/>
    </cofactor>
</comment>
<dbReference type="GO" id="GO:0005615">
    <property type="term" value="C:extracellular space"/>
    <property type="evidence" value="ECO:0007669"/>
    <property type="project" value="TreeGrafter"/>
</dbReference>
<dbReference type="PROSITE" id="PS00133">
    <property type="entry name" value="CARBOXYPEPT_ZN_2"/>
    <property type="match status" value="1"/>
</dbReference>
<dbReference type="InterPro" id="IPR057247">
    <property type="entry name" value="CARBOXYPEPT_ZN_2"/>
</dbReference>
<evidence type="ECO:0000256" key="8">
    <source>
        <dbReference type="ARBA" id="ARBA00023180"/>
    </source>
</evidence>
<feature type="active site" description="Proton donor/acceptor" evidence="9">
    <location>
        <position position="229"/>
    </location>
</feature>
<dbReference type="Ensembl" id="ENSEBUT00000010684.1">
    <property type="protein sequence ID" value="ENSEBUP00000010143.1"/>
    <property type="gene ID" value="ENSEBUG00000006507.1"/>
</dbReference>
<dbReference type="Pfam" id="PF13620">
    <property type="entry name" value="CarboxypepD_reg"/>
    <property type="match status" value="1"/>
</dbReference>
<sequence length="361" mass="40764">MVTWRLLQAFGLPFTLLAVSAVLDFGYHDAVLLEHFLKRMHVMHPTITHLYSIGRSTGDVELWVLVIGKNPWNHTIGIPEVKYVANIHGNEAVGREVVLHFIEYLLEGYGQNEELTQLIDSMRLHLLPSMNPDGFSKAYSPDCNGVNGRNNQNGKDLNRNFPDPFAPWDGFPEAETKAVMRWIKSEWFVLSVSLHGGALVASYPYDNRSPGGMQDFNYVWGQCMEVTLEVSCCKYPEGDKLKDFWDENRPALQAFLHKAHLGVKGLVLDRDGGAVVGANVLVSDRNNLLPFNTTEHGEYFRLLLPGQYNFTIMAPGFKPLTQTILLSEPRNFSATRQDFILEYNGKEKGEARCASWCERNG</sequence>
<dbReference type="InterPro" id="IPR000834">
    <property type="entry name" value="Peptidase_M14"/>
</dbReference>
<evidence type="ECO:0000259" key="10">
    <source>
        <dbReference type="PROSITE" id="PS52035"/>
    </source>
</evidence>
<keyword evidence="7" id="KW-0482">Metalloprotease</keyword>
<dbReference type="PRINTS" id="PR00765">
    <property type="entry name" value="CRBOXYPTASEA"/>
</dbReference>
<evidence type="ECO:0000256" key="6">
    <source>
        <dbReference type="ARBA" id="ARBA00022833"/>
    </source>
</evidence>
<reference evidence="11" key="1">
    <citation type="submission" date="2025-08" db="UniProtKB">
        <authorList>
            <consortium name="Ensembl"/>
        </authorList>
    </citation>
    <scope>IDENTIFICATION</scope>
</reference>
<dbReference type="Gene3D" id="2.60.40.1120">
    <property type="entry name" value="Carboxypeptidase-like, regulatory domain"/>
    <property type="match status" value="1"/>
</dbReference>
<dbReference type="SUPFAM" id="SSF49464">
    <property type="entry name" value="Carboxypeptidase regulatory domain-like"/>
    <property type="match status" value="1"/>
</dbReference>
<dbReference type="AlphaFoldDB" id="A0A8C4Q517"/>
<keyword evidence="6" id="KW-0862">Zinc</keyword>